<comment type="function">
    <text evidence="4">Involved in cell division and chromosome segregation.</text>
</comment>
<dbReference type="RefSeq" id="WP_134118964.1">
    <property type="nucleotide sequence ID" value="NZ_SOEG01000047.1"/>
</dbReference>
<feature type="domain" description="WhiA LAGLIDADG-like" evidence="7">
    <location>
        <begin position="128"/>
        <end position="219"/>
    </location>
</feature>
<accession>A0A4R8GPN9</accession>
<sequence>MSFTDDVKNEVARKEDLDSCCQLAELAALIKLDGSLEIVRHKLALKLVSQNASVARRVYKLLKEQFNFFTEIVVRKKMYLDKKNYYIIKVPPQEGVKKLLVNCGLIEEGYQINYKIKDEFMNNKCCQKAYLRGLFLAAGSISHPESEYHLEMSISYQEYAREVVKLFNNFEIDIKFRNKQDNYLLYLKKSDDIVKVLNIIGAYSSLFQFENTRVYKGIRNNVNRLVNCETANLNKTVSAAQRQLDDIELIENLKGLDKLSPSLKEIAHLRRENPYASLKELGELLTPPLSKSGINNRLRRIKKMADKIRKSSKK</sequence>
<dbReference type="STRING" id="926561.GCA_000379025_00711"/>
<dbReference type="InterPro" id="IPR039518">
    <property type="entry name" value="WhiA_LAGLIDADG_dom"/>
</dbReference>
<dbReference type="InterPro" id="IPR003802">
    <property type="entry name" value="Sporulation_regulator_WhiA"/>
</dbReference>
<organism evidence="8 9">
    <name type="scientific">Orenia marismortui</name>
    <dbReference type="NCBI Taxonomy" id="46469"/>
    <lineage>
        <taxon>Bacteria</taxon>
        <taxon>Bacillati</taxon>
        <taxon>Bacillota</taxon>
        <taxon>Clostridia</taxon>
        <taxon>Halanaerobiales</taxon>
        <taxon>Halobacteroidaceae</taxon>
        <taxon>Orenia</taxon>
    </lineage>
</organism>
<dbReference type="InterPro" id="IPR027434">
    <property type="entry name" value="Homing_endonucl"/>
</dbReference>
<dbReference type="GO" id="GO:0043937">
    <property type="term" value="P:regulation of sporulation"/>
    <property type="evidence" value="ECO:0007669"/>
    <property type="project" value="InterPro"/>
</dbReference>
<reference evidence="8 9" key="1">
    <citation type="submission" date="2019-03" db="EMBL/GenBank/DDBJ databases">
        <title>Subsurface microbial communities from deep shales in Ohio and West Virginia, USA.</title>
        <authorList>
            <person name="Wrighton K."/>
        </authorList>
    </citation>
    <scope>NUCLEOTIDE SEQUENCE [LARGE SCALE GENOMIC DNA]</scope>
    <source>
        <strain evidence="8 9">MSL 6dP</strain>
    </source>
</reference>
<comment type="caution">
    <text evidence="8">The sequence shown here is derived from an EMBL/GenBank/DDBJ whole genome shotgun (WGS) entry which is preliminary data.</text>
</comment>
<protein>
    <recommendedName>
        <fullName evidence="4">Probable cell division protein WhiA</fullName>
    </recommendedName>
</protein>
<dbReference type="SUPFAM" id="SSF55608">
    <property type="entry name" value="Homing endonucleases"/>
    <property type="match status" value="1"/>
</dbReference>
<dbReference type="Proteomes" id="UP000295832">
    <property type="component" value="Unassembled WGS sequence"/>
</dbReference>
<name>A0A4R8GPN9_9FIRM</name>
<dbReference type="Pfam" id="PF02650">
    <property type="entry name" value="HTH_WhiA"/>
    <property type="match status" value="1"/>
</dbReference>
<proteinExistence type="inferred from homology"/>
<dbReference type="GO" id="GO:0051301">
    <property type="term" value="P:cell division"/>
    <property type="evidence" value="ECO:0007669"/>
    <property type="project" value="UniProtKB-UniRule"/>
</dbReference>
<evidence type="ECO:0000313" key="9">
    <source>
        <dbReference type="Proteomes" id="UP000295832"/>
    </source>
</evidence>
<evidence type="ECO:0000256" key="2">
    <source>
        <dbReference type="ARBA" id="ARBA00023125"/>
    </source>
</evidence>
<keyword evidence="3 4" id="KW-0131">Cell cycle</keyword>
<dbReference type="GO" id="GO:0003677">
    <property type="term" value="F:DNA binding"/>
    <property type="evidence" value="ECO:0007669"/>
    <property type="project" value="UniProtKB-UniRule"/>
</dbReference>
<dbReference type="InterPro" id="IPR018478">
    <property type="entry name" value="Sporu_reg_WhiA_N_dom"/>
</dbReference>
<comment type="similarity">
    <text evidence="4">Belongs to the WhiA family.</text>
</comment>
<gene>
    <name evidence="4" type="primary">whiA</name>
    <name evidence="8" type="ORF">C7959_1479</name>
</gene>
<keyword evidence="2 4" id="KW-0238">DNA-binding</keyword>
<dbReference type="PANTHER" id="PTHR37307">
    <property type="entry name" value="CELL DIVISION PROTEIN WHIA-RELATED"/>
    <property type="match status" value="1"/>
</dbReference>
<dbReference type="Pfam" id="PF14527">
    <property type="entry name" value="LAGLIDADG_WhiA"/>
    <property type="match status" value="1"/>
</dbReference>
<feature type="domain" description="Sporulation regulator WhiA C-terminal" evidence="5">
    <location>
        <begin position="222"/>
        <end position="305"/>
    </location>
</feature>
<dbReference type="EMBL" id="SOEG01000047">
    <property type="protein sequence ID" value="TDX45284.1"/>
    <property type="molecule type" value="Genomic_DNA"/>
</dbReference>
<feature type="domain" description="Sporulation transcription regulator WhiA N-terminal" evidence="6">
    <location>
        <begin position="19"/>
        <end position="106"/>
    </location>
</feature>
<evidence type="ECO:0000256" key="4">
    <source>
        <dbReference type="HAMAP-Rule" id="MF_01420"/>
    </source>
</evidence>
<dbReference type="NCBIfam" id="TIGR00647">
    <property type="entry name" value="DNA_bind_WhiA"/>
    <property type="match status" value="1"/>
</dbReference>
<keyword evidence="1 4" id="KW-0132">Cell division</keyword>
<evidence type="ECO:0000259" key="6">
    <source>
        <dbReference type="Pfam" id="PF10298"/>
    </source>
</evidence>
<evidence type="ECO:0000259" key="5">
    <source>
        <dbReference type="Pfam" id="PF02650"/>
    </source>
</evidence>
<dbReference type="PANTHER" id="PTHR37307:SF1">
    <property type="entry name" value="CELL DIVISION PROTEIN WHIA-RELATED"/>
    <property type="match status" value="1"/>
</dbReference>
<evidence type="ECO:0000313" key="8">
    <source>
        <dbReference type="EMBL" id="TDX45284.1"/>
    </source>
</evidence>
<dbReference type="Pfam" id="PF10298">
    <property type="entry name" value="WhiA_N"/>
    <property type="match status" value="1"/>
</dbReference>
<keyword evidence="9" id="KW-1185">Reference proteome</keyword>
<evidence type="ECO:0000259" key="7">
    <source>
        <dbReference type="Pfam" id="PF14527"/>
    </source>
</evidence>
<dbReference type="InterPro" id="IPR023054">
    <property type="entry name" value="Sporulation_regulator_WhiA_C"/>
</dbReference>
<dbReference type="AlphaFoldDB" id="A0A4R8GPN9"/>
<evidence type="ECO:0000256" key="1">
    <source>
        <dbReference type="ARBA" id="ARBA00022618"/>
    </source>
</evidence>
<evidence type="ECO:0000256" key="3">
    <source>
        <dbReference type="ARBA" id="ARBA00023306"/>
    </source>
</evidence>
<dbReference type="HAMAP" id="MF_01420">
    <property type="entry name" value="HTH_type_WhiA"/>
    <property type="match status" value="1"/>
</dbReference>
<dbReference type="Gene3D" id="3.10.28.10">
    <property type="entry name" value="Homing endonucleases"/>
    <property type="match status" value="1"/>
</dbReference>